<keyword evidence="4" id="KW-0472">Membrane</keyword>
<dbReference type="Gramene" id="KJB65381">
    <property type="protein sequence ID" value="KJB65381"/>
    <property type="gene ID" value="B456_010G092500"/>
</dbReference>
<organism evidence="5 6">
    <name type="scientific">Gossypium raimondii</name>
    <name type="common">Peruvian cotton</name>
    <name type="synonym">Gossypium klotzschianum subsp. raimondii</name>
    <dbReference type="NCBI Taxonomy" id="29730"/>
    <lineage>
        <taxon>Eukaryota</taxon>
        <taxon>Viridiplantae</taxon>
        <taxon>Streptophyta</taxon>
        <taxon>Embryophyta</taxon>
        <taxon>Tracheophyta</taxon>
        <taxon>Spermatophyta</taxon>
        <taxon>Magnoliopsida</taxon>
        <taxon>eudicotyledons</taxon>
        <taxon>Gunneridae</taxon>
        <taxon>Pentapetalae</taxon>
        <taxon>rosids</taxon>
        <taxon>malvids</taxon>
        <taxon>Malvales</taxon>
        <taxon>Malvaceae</taxon>
        <taxon>Malvoideae</taxon>
        <taxon>Gossypium</taxon>
    </lineage>
</organism>
<proteinExistence type="predicted"/>
<evidence type="ECO:0000313" key="6">
    <source>
        <dbReference type="Proteomes" id="UP000032304"/>
    </source>
</evidence>
<keyword evidence="4" id="KW-1133">Transmembrane helix</keyword>
<sequence>MKKEKIGGVIWLGMKSTTYIIYFIYIKFPITFISTLVSSLSFTCLCFFCLCFKEDKSSSFVFPLIFVMKCATMTSGFEPSPSKDMPAAEEEEDDWRSSSSPMTSSSIGRNSDADVSGRSSDGDDENEVQSSYNGGLNMMDSLQQVLPMRRGISSFYKGKSRSFTSLADASTASTIKDIAKPENAYTRRRRNLLAINHIWDKNRNNKRPIRPISSSKSTLALAVAMSSSESMSSISEDSTSTSSPRLPPLYPQTRSSCNNDNTTPSSPPCRNLSNWRSFSLADVREYGTVIGSTNPHCASFHNENQLLRKGL</sequence>
<reference evidence="5 6" key="1">
    <citation type="journal article" date="2012" name="Nature">
        <title>Repeated polyploidization of Gossypium genomes and the evolution of spinnable cotton fibres.</title>
        <authorList>
            <person name="Paterson A.H."/>
            <person name="Wendel J.F."/>
            <person name="Gundlach H."/>
            <person name="Guo H."/>
            <person name="Jenkins J."/>
            <person name="Jin D."/>
            <person name="Llewellyn D."/>
            <person name="Showmaker K.C."/>
            <person name="Shu S."/>
            <person name="Udall J."/>
            <person name="Yoo M.J."/>
            <person name="Byers R."/>
            <person name="Chen W."/>
            <person name="Doron-Faigenboim A."/>
            <person name="Duke M.V."/>
            <person name="Gong L."/>
            <person name="Grimwood J."/>
            <person name="Grover C."/>
            <person name="Grupp K."/>
            <person name="Hu G."/>
            <person name="Lee T.H."/>
            <person name="Li J."/>
            <person name="Lin L."/>
            <person name="Liu T."/>
            <person name="Marler B.S."/>
            <person name="Page J.T."/>
            <person name="Roberts A.W."/>
            <person name="Romanel E."/>
            <person name="Sanders W.S."/>
            <person name="Szadkowski E."/>
            <person name="Tan X."/>
            <person name="Tang H."/>
            <person name="Xu C."/>
            <person name="Wang J."/>
            <person name="Wang Z."/>
            <person name="Zhang D."/>
            <person name="Zhang L."/>
            <person name="Ashrafi H."/>
            <person name="Bedon F."/>
            <person name="Bowers J.E."/>
            <person name="Brubaker C.L."/>
            <person name="Chee P.W."/>
            <person name="Das S."/>
            <person name="Gingle A.R."/>
            <person name="Haigler C.H."/>
            <person name="Harker D."/>
            <person name="Hoffmann L.V."/>
            <person name="Hovav R."/>
            <person name="Jones D.C."/>
            <person name="Lemke C."/>
            <person name="Mansoor S."/>
            <person name="ur Rahman M."/>
            <person name="Rainville L.N."/>
            <person name="Rambani A."/>
            <person name="Reddy U.K."/>
            <person name="Rong J.K."/>
            <person name="Saranga Y."/>
            <person name="Scheffler B.E."/>
            <person name="Scheffler J.A."/>
            <person name="Stelly D.M."/>
            <person name="Triplett B.A."/>
            <person name="Van Deynze A."/>
            <person name="Vaslin M.F."/>
            <person name="Waghmare V.N."/>
            <person name="Walford S.A."/>
            <person name="Wright R.J."/>
            <person name="Zaki E.A."/>
            <person name="Zhang T."/>
            <person name="Dennis E.S."/>
            <person name="Mayer K.F."/>
            <person name="Peterson D.G."/>
            <person name="Rokhsar D.S."/>
            <person name="Wang X."/>
            <person name="Schmutz J."/>
        </authorList>
    </citation>
    <scope>NUCLEOTIDE SEQUENCE [LARGE SCALE GENOMIC DNA]</scope>
</reference>
<evidence type="ECO:0000256" key="4">
    <source>
        <dbReference type="SAM" id="Phobius"/>
    </source>
</evidence>
<gene>
    <name evidence="5" type="ORF">B456_010G092500</name>
</gene>
<feature type="compositionally biased region" description="Low complexity" evidence="3">
    <location>
        <begin position="230"/>
        <end position="244"/>
    </location>
</feature>
<dbReference type="STRING" id="29730.A0A0D2UBK4"/>
<dbReference type="PANTHER" id="PTHR33172:SF37">
    <property type="entry name" value="PROTEIN OXIDATIVE STRESS 3 LIKE 1"/>
    <property type="match status" value="1"/>
</dbReference>
<dbReference type="eggNOG" id="KOG4210">
    <property type="taxonomic scope" value="Eukaryota"/>
</dbReference>
<keyword evidence="2" id="KW-0539">Nucleus</keyword>
<feature type="compositionally biased region" description="Low complexity" evidence="3">
    <location>
        <begin position="97"/>
        <end position="106"/>
    </location>
</feature>
<dbReference type="OrthoDB" id="691484at2759"/>
<keyword evidence="4" id="KW-0812">Transmembrane</keyword>
<evidence type="ECO:0000256" key="2">
    <source>
        <dbReference type="ARBA" id="ARBA00023242"/>
    </source>
</evidence>
<dbReference type="InterPro" id="IPR051992">
    <property type="entry name" value="OxStress_Response_Reg"/>
</dbReference>
<dbReference type="KEGG" id="gra:105774396"/>
<keyword evidence="6" id="KW-1185">Reference proteome</keyword>
<feature type="transmembrane region" description="Helical" evidence="4">
    <location>
        <begin position="59"/>
        <end position="77"/>
    </location>
</feature>
<evidence type="ECO:0000313" key="5">
    <source>
        <dbReference type="EMBL" id="KJB65381.1"/>
    </source>
</evidence>
<dbReference type="EMBL" id="CM001749">
    <property type="protein sequence ID" value="KJB65381.1"/>
    <property type="molecule type" value="Genomic_DNA"/>
</dbReference>
<name>A0A0D2UBK4_GOSRA</name>
<accession>A0A0D2UBK4</accession>
<feature type="region of interest" description="Disordered" evidence="3">
    <location>
        <begin position="77"/>
        <end position="135"/>
    </location>
</feature>
<feature type="transmembrane region" description="Helical" evidence="4">
    <location>
        <begin position="7"/>
        <end position="26"/>
    </location>
</feature>
<dbReference type="Proteomes" id="UP000032304">
    <property type="component" value="Chromosome 10"/>
</dbReference>
<comment type="subcellular location">
    <subcellularLocation>
        <location evidence="1">Nucleus</location>
    </subcellularLocation>
</comment>
<dbReference type="AlphaFoldDB" id="A0A0D2UBK4"/>
<dbReference type="GO" id="GO:0006950">
    <property type="term" value="P:response to stress"/>
    <property type="evidence" value="ECO:0007669"/>
    <property type="project" value="UniProtKB-ARBA"/>
</dbReference>
<evidence type="ECO:0000256" key="1">
    <source>
        <dbReference type="ARBA" id="ARBA00004123"/>
    </source>
</evidence>
<feature type="compositionally biased region" description="Polar residues" evidence="3">
    <location>
        <begin position="252"/>
        <end position="264"/>
    </location>
</feature>
<protein>
    <submittedName>
        <fullName evidence="5">Uncharacterized protein</fullName>
    </submittedName>
</protein>
<evidence type="ECO:0000256" key="3">
    <source>
        <dbReference type="SAM" id="MobiDB-lite"/>
    </source>
</evidence>
<feature type="region of interest" description="Disordered" evidence="3">
    <location>
        <begin position="230"/>
        <end position="271"/>
    </location>
</feature>
<dbReference type="PANTHER" id="PTHR33172">
    <property type="entry name" value="OS08G0516900 PROTEIN"/>
    <property type="match status" value="1"/>
</dbReference>
<dbReference type="GO" id="GO:0005634">
    <property type="term" value="C:nucleus"/>
    <property type="evidence" value="ECO:0007669"/>
    <property type="project" value="UniProtKB-SubCell"/>
</dbReference>
<feature type="transmembrane region" description="Helical" evidence="4">
    <location>
        <begin position="32"/>
        <end position="52"/>
    </location>
</feature>